<evidence type="ECO:0000313" key="1">
    <source>
        <dbReference type="EMBL" id="KAI8572467.1"/>
    </source>
</evidence>
<comment type="caution">
    <text evidence="1">The sequence shown here is derived from an EMBL/GenBank/DDBJ whole genome shotgun (WGS) entry which is preliminary data.</text>
</comment>
<dbReference type="Proteomes" id="UP001062846">
    <property type="component" value="Chromosome 1"/>
</dbReference>
<reference evidence="1" key="1">
    <citation type="submission" date="2022-02" db="EMBL/GenBank/DDBJ databases">
        <title>Plant Genome Project.</title>
        <authorList>
            <person name="Zhang R.-G."/>
        </authorList>
    </citation>
    <scope>NUCLEOTIDE SEQUENCE</scope>
    <source>
        <strain evidence="1">AT1</strain>
    </source>
</reference>
<dbReference type="EMBL" id="CM046388">
    <property type="protein sequence ID" value="KAI8572467.1"/>
    <property type="molecule type" value="Genomic_DNA"/>
</dbReference>
<sequence length="294" mass="32901">MVFCSCFCEHPVDSYSFSFPNLESSPWMEHDISVRCLDHDLTFFMACKPHLLLSSEENGLEKAVSCVRPVENFFDWRIALQKASSLPSFFPQTLVMTTNNYGTNAIHRLPPTTSQPLPVATQADDSKASTRKNNNFKLICPFNLPPTPEAAAVRIIRNLFYFGLYYVLFMWVILFIALLPKRKVSLIFLVVMTVVTCLYVLLLRLLPNSVVLHTVIDKRLVFALIAIVTAVEMVLTRAAIHFFVTVAAATPVVMVHSVLRVSDDLFVNEENCAAGELVPLVHKSTSDSKSSSPV</sequence>
<organism evidence="1 2">
    <name type="scientific">Rhododendron molle</name>
    <name type="common">Chinese azalea</name>
    <name type="synonym">Azalea mollis</name>
    <dbReference type="NCBI Taxonomy" id="49168"/>
    <lineage>
        <taxon>Eukaryota</taxon>
        <taxon>Viridiplantae</taxon>
        <taxon>Streptophyta</taxon>
        <taxon>Embryophyta</taxon>
        <taxon>Tracheophyta</taxon>
        <taxon>Spermatophyta</taxon>
        <taxon>Magnoliopsida</taxon>
        <taxon>eudicotyledons</taxon>
        <taxon>Gunneridae</taxon>
        <taxon>Pentapetalae</taxon>
        <taxon>asterids</taxon>
        <taxon>Ericales</taxon>
        <taxon>Ericaceae</taxon>
        <taxon>Ericoideae</taxon>
        <taxon>Rhodoreae</taxon>
        <taxon>Rhododendron</taxon>
    </lineage>
</organism>
<evidence type="ECO:0000313" key="2">
    <source>
        <dbReference type="Proteomes" id="UP001062846"/>
    </source>
</evidence>
<name>A0ACC0Q344_RHOML</name>
<proteinExistence type="predicted"/>
<keyword evidence="2" id="KW-1185">Reference proteome</keyword>
<protein>
    <submittedName>
        <fullName evidence="1">Uncharacterized protein</fullName>
    </submittedName>
</protein>
<accession>A0ACC0Q344</accession>
<gene>
    <name evidence="1" type="ORF">RHMOL_Rhmol01G0201100</name>
</gene>